<dbReference type="GO" id="GO:0016705">
    <property type="term" value="F:oxidoreductase activity, acting on paired donors, with incorporation or reduction of molecular oxygen"/>
    <property type="evidence" value="ECO:0007669"/>
    <property type="project" value="InterPro"/>
</dbReference>
<dbReference type="InterPro" id="IPR017972">
    <property type="entry name" value="Cyt_P450_CS"/>
</dbReference>
<protein>
    <recommendedName>
        <fullName evidence="14">Cytochrome P450</fullName>
    </recommendedName>
</protein>
<dbReference type="GO" id="GO:0004497">
    <property type="term" value="F:monooxygenase activity"/>
    <property type="evidence" value="ECO:0007669"/>
    <property type="project" value="UniProtKB-KW"/>
</dbReference>
<keyword evidence="13" id="KW-1185">Reference proteome</keyword>
<dbReference type="PRINTS" id="PR00385">
    <property type="entry name" value="P450"/>
</dbReference>
<dbReference type="Gene3D" id="1.10.630.10">
    <property type="entry name" value="Cytochrome P450"/>
    <property type="match status" value="1"/>
</dbReference>
<comment type="cofactor">
    <cofactor evidence="1 10">
        <name>heme</name>
        <dbReference type="ChEBI" id="CHEBI:30413"/>
    </cofactor>
</comment>
<keyword evidence="8 11" id="KW-0503">Monooxygenase</keyword>
<dbReference type="InterPro" id="IPR002401">
    <property type="entry name" value="Cyt_P450_E_grp-I"/>
</dbReference>
<dbReference type="Proteomes" id="UP000796880">
    <property type="component" value="Unassembled WGS sequence"/>
</dbReference>
<evidence type="ECO:0000256" key="7">
    <source>
        <dbReference type="ARBA" id="ARBA00023004"/>
    </source>
</evidence>
<proteinExistence type="inferred from homology"/>
<keyword evidence="6 11" id="KW-0560">Oxidoreductase</keyword>
<evidence type="ECO:0000256" key="4">
    <source>
        <dbReference type="ARBA" id="ARBA00022617"/>
    </source>
</evidence>
<dbReference type="GO" id="GO:0020037">
    <property type="term" value="F:heme binding"/>
    <property type="evidence" value="ECO:0007669"/>
    <property type="project" value="InterPro"/>
</dbReference>
<comment type="subcellular location">
    <subcellularLocation>
        <location evidence="2">Membrane</location>
    </subcellularLocation>
</comment>
<keyword evidence="9" id="KW-0472">Membrane</keyword>
<evidence type="ECO:0000256" key="1">
    <source>
        <dbReference type="ARBA" id="ARBA00001971"/>
    </source>
</evidence>
<comment type="caution">
    <text evidence="12">The sequence shown here is derived from an EMBL/GenBank/DDBJ whole genome shotgun (WGS) entry which is preliminary data.</text>
</comment>
<accession>A0A8K0DXM6</accession>
<evidence type="ECO:0000256" key="11">
    <source>
        <dbReference type="RuleBase" id="RU000461"/>
    </source>
</evidence>
<dbReference type="InterPro" id="IPR036396">
    <property type="entry name" value="Cyt_P450_sf"/>
</dbReference>
<evidence type="ECO:0000256" key="2">
    <source>
        <dbReference type="ARBA" id="ARBA00004370"/>
    </source>
</evidence>
<dbReference type="PANTHER" id="PTHR47943:SF9">
    <property type="entry name" value="CYTOCHROME P450"/>
    <property type="match status" value="1"/>
</dbReference>
<dbReference type="Pfam" id="PF00067">
    <property type="entry name" value="p450"/>
    <property type="match status" value="1"/>
</dbReference>
<name>A0A8K0DXM6_9ROSA</name>
<dbReference type="PRINTS" id="PR00463">
    <property type="entry name" value="EP450I"/>
</dbReference>
<dbReference type="PROSITE" id="PS00086">
    <property type="entry name" value="CYTOCHROME_P450"/>
    <property type="match status" value="1"/>
</dbReference>
<dbReference type="OrthoDB" id="2789670at2759"/>
<dbReference type="GO" id="GO:0005506">
    <property type="term" value="F:iron ion binding"/>
    <property type="evidence" value="ECO:0007669"/>
    <property type="project" value="InterPro"/>
</dbReference>
<evidence type="ECO:0000256" key="3">
    <source>
        <dbReference type="ARBA" id="ARBA00010617"/>
    </source>
</evidence>
<evidence type="ECO:0000313" key="13">
    <source>
        <dbReference type="Proteomes" id="UP000796880"/>
    </source>
</evidence>
<keyword evidence="4 10" id="KW-0349">Heme</keyword>
<keyword evidence="5 10" id="KW-0479">Metal-binding</keyword>
<evidence type="ECO:0000256" key="9">
    <source>
        <dbReference type="ARBA" id="ARBA00023136"/>
    </source>
</evidence>
<dbReference type="AlphaFoldDB" id="A0A8K0DXM6"/>
<reference evidence="12" key="1">
    <citation type="submission" date="2020-03" db="EMBL/GenBank/DDBJ databases">
        <title>A high-quality chromosome-level genome assembly of a woody plant with both climbing and erect habits, Rhamnella rubrinervis.</title>
        <authorList>
            <person name="Lu Z."/>
            <person name="Yang Y."/>
            <person name="Zhu X."/>
            <person name="Sun Y."/>
        </authorList>
    </citation>
    <scope>NUCLEOTIDE SEQUENCE</scope>
    <source>
        <strain evidence="12">BYM</strain>
        <tissue evidence="12">Leaf</tissue>
    </source>
</reference>
<evidence type="ECO:0000313" key="12">
    <source>
        <dbReference type="EMBL" id="KAF3438546.1"/>
    </source>
</evidence>
<dbReference type="SUPFAM" id="SSF48264">
    <property type="entry name" value="Cytochrome P450"/>
    <property type="match status" value="1"/>
</dbReference>
<comment type="similarity">
    <text evidence="3 11">Belongs to the cytochrome P450 family.</text>
</comment>
<dbReference type="PANTHER" id="PTHR47943">
    <property type="entry name" value="CYTOCHROME P450 93A3-LIKE"/>
    <property type="match status" value="1"/>
</dbReference>
<keyword evidence="7 10" id="KW-0408">Iron</keyword>
<dbReference type="InterPro" id="IPR001128">
    <property type="entry name" value="Cyt_P450"/>
</dbReference>
<evidence type="ECO:0000256" key="10">
    <source>
        <dbReference type="PIRSR" id="PIRSR602401-1"/>
    </source>
</evidence>
<organism evidence="12 13">
    <name type="scientific">Rhamnella rubrinervis</name>
    <dbReference type="NCBI Taxonomy" id="2594499"/>
    <lineage>
        <taxon>Eukaryota</taxon>
        <taxon>Viridiplantae</taxon>
        <taxon>Streptophyta</taxon>
        <taxon>Embryophyta</taxon>
        <taxon>Tracheophyta</taxon>
        <taxon>Spermatophyta</taxon>
        <taxon>Magnoliopsida</taxon>
        <taxon>eudicotyledons</taxon>
        <taxon>Gunneridae</taxon>
        <taxon>Pentapetalae</taxon>
        <taxon>rosids</taxon>
        <taxon>fabids</taxon>
        <taxon>Rosales</taxon>
        <taxon>Rhamnaceae</taxon>
        <taxon>rhamnoid group</taxon>
        <taxon>Rhamneae</taxon>
        <taxon>Rhamnella</taxon>
    </lineage>
</organism>
<dbReference type="GO" id="GO:0016020">
    <property type="term" value="C:membrane"/>
    <property type="evidence" value="ECO:0007669"/>
    <property type="project" value="UniProtKB-SubCell"/>
</dbReference>
<evidence type="ECO:0008006" key="14">
    <source>
        <dbReference type="Google" id="ProtNLM"/>
    </source>
</evidence>
<feature type="binding site" description="axial binding residue" evidence="10">
    <location>
        <position position="349"/>
    </location>
    <ligand>
        <name>heme</name>
        <dbReference type="ChEBI" id="CHEBI:30413"/>
    </ligand>
    <ligandPart>
        <name>Fe</name>
        <dbReference type="ChEBI" id="CHEBI:18248"/>
    </ligandPart>
</feature>
<evidence type="ECO:0000256" key="5">
    <source>
        <dbReference type="ARBA" id="ARBA00022723"/>
    </source>
</evidence>
<sequence length="410" mass="46891">MSIRLGTVPAIVVSSPKAASLFLKTHDTNFASRPRIQASDYLSYGSKGLLFTEYGPYWRNVKKLCMSKLLSASKTESFAALRKEKTVSLVQSLKKSAMAGEAVDLSRKIGEAVEDIGKTMILGRIKDDRYDLYLKGLVQEMFYLVGAFNFADYVPVLGALDLQGLSRRLKKSIKQIDQILEKIIAEHEQDSTNDQHRDFVDVLLPLKNKPLNPQDKHVYMIYQTNIKAILIELISAAFDTSAISVEWTISELLRNPWVIKKLQEEESFRLHPVGPFLVPRECREDITIEGYWIPKKSRIIVNTWAIGHDQNVWSNNVEEFYPERFMERDIDVLGHDFALLPFGSGRRMCPGVQSGLTTVRLILAQLVRCFDWERLPYGTQPKDIDMTEVFRLSAARANHLLLKHIYRLLK</sequence>
<gene>
    <name evidence="12" type="ORF">FNV43_RR21309</name>
</gene>
<evidence type="ECO:0000256" key="8">
    <source>
        <dbReference type="ARBA" id="ARBA00023033"/>
    </source>
</evidence>
<evidence type="ECO:0000256" key="6">
    <source>
        <dbReference type="ARBA" id="ARBA00023002"/>
    </source>
</evidence>
<dbReference type="EMBL" id="VOIH02000009">
    <property type="protein sequence ID" value="KAF3438546.1"/>
    <property type="molecule type" value="Genomic_DNA"/>
</dbReference>